<dbReference type="SMART" id="SM00530">
    <property type="entry name" value="HTH_XRE"/>
    <property type="match status" value="1"/>
</dbReference>
<feature type="region of interest" description="Disordered" evidence="1">
    <location>
        <begin position="90"/>
        <end position="132"/>
    </location>
</feature>
<gene>
    <name evidence="4" type="ORF">JOF35_005056</name>
</gene>
<evidence type="ECO:0000313" key="4">
    <source>
        <dbReference type="EMBL" id="MDP9612779.1"/>
    </source>
</evidence>
<dbReference type="Pfam" id="PF10901">
    <property type="entry name" value="DUF2690"/>
    <property type="match status" value="1"/>
</dbReference>
<dbReference type="CDD" id="cd00093">
    <property type="entry name" value="HTH_XRE"/>
    <property type="match status" value="1"/>
</dbReference>
<accession>A0ABT9KWF9</accession>
<dbReference type="InterPro" id="IPR010982">
    <property type="entry name" value="Lambda_DNA-bd_dom_sf"/>
</dbReference>
<dbReference type="Proteomes" id="UP001234880">
    <property type="component" value="Unassembled WGS sequence"/>
</dbReference>
<keyword evidence="2" id="KW-0472">Membrane</keyword>
<comment type="caution">
    <text evidence="4">The sequence shown here is derived from an EMBL/GenBank/DDBJ whole genome shotgun (WGS) entry which is preliminary data.</text>
</comment>
<feature type="transmembrane region" description="Helical" evidence="2">
    <location>
        <begin position="135"/>
        <end position="156"/>
    </location>
</feature>
<dbReference type="InterPro" id="IPR001387">
    <property type="entry name" value="Cro/C1-type_HTH"/>
</dbReference>
<evidence type="ECO:0000256" key="1">
    <source>
        <dbReference type="SAM" id="MobiDB-lite"/>
    </source>
</evidence>
<evidence type="ECO:0000259" key="3">
    <source>
        <dbReference type="SMART" id="SM00530"/>
    </source>
</evidence>
<dbReference type="RefSeq" id="WP_370595107.1">
    <property type="nucleotide sequence ID" value="NZ_JAURUE010000001.1"/>
</dbReference>
<keyword evidence="2" id="KW-0812">Transmembrane</keyword>
<dbReference type="InterPro" id="IPR021224">
    <property type="entry name" value="DUF2690"/>
</dbReference>
<name>A0ABT9KWF9_9ACTN</name>
<reference evidence="4 5" key="1">
    <citation type="submission" date="2023-07" db="EMBL/GenBank/DDBJ databases">
        <title>Sequencing the genomes of 1000 actinobacteria strains.</title>
        <authorList>
            <person name="Klenk H.-P."/>
        </authorList>
    </citation>
    <scope>NUCLEOTIDE SEQUENCE [LARGE SCALE GENOMIC DNA]</scope>
    <source>
        <strain evidence="4 5">DSM 41600</strain>
    </source>
</reference>
<dbReference type="SUPFAM" id="SSF47413">
    <property type="entry name" value="lambda repressor-like DNA-binding domains"/>
    <property type="match status" value="1"/>
</dbReference>
<keyword evidence="2" id="KW-1133">Transmembrane helix</keyword>
<evidence type="ECO:0000256" key="2">
    <source>
        <dbReference type="SAM" id="Phobius"/>
    </source>
</evidence>
<keyword evidence="5" id="KW-1185">Reference proteome</keyword>
<proteinExistence type="predicted"/>
<dbReference type="Pfam" id="PF13560">
    <property type="entry name" value="HTH_31"/>
    <property type="match status" value="1"/>
</dbReference>
<protein>
    <submittedName>
        <fullName evidence="4">Transcriptional regulator with XRE-family HTH domain</fullName>
    </submittedName>
</protein>
<organism evidence="4 5">
    <name type="scientific">Streptomyces demainii</name>
    <dbReference type="NCBI Taxonomy" id="588122"/>
    <lineage>
        <taxon>Bacteria</taxon>
        <taxon>Bacillati</taxon>
        <taxon>Actinomycetota</taxon>
        <taxon>Actinomycetes</taxon>
        <taxon>Kitasatosporales</taxon>
        <taxon>Streptomycetaceae</taxon>
        <taxon>Streptomyces</taxon>
    </lineage>
</organism>
<dbReference type="EMBL" id="JAURUE010000001">
    <property type="protein sequence ID" value="MDP9612779.1"/>
    <property type="molecule type" value="Genomic_DNA"/>
</dbReference>
<feature type="domain" description="HTH cro/C1-type" evidence="3">
    <location>
        <begin position="21"/>
        <end position="76"/>
    </location>
</feature>
<sequence>MKRLPPSYRASPEAVRQLAHELRRYRDRTELSVASLAAKSGYSRSSWHRYFGGRVLPPWEAVDALGRLAGADRGRLRVMWEAAADAWAETRSPREASASDSIDAPARREDASGGRRALSSPTGRRGGHSSERRRVAAAGVVLGVVIFLAVMVAFGYRSHRVGSDGPPPGAPPGAPAWPWALDRKAAGSRTGCGAAGCPGLDPYRHGCDRDAVTVHRLRAAGRTLSLRWSPSCGASWAEVQPAQGTSQLRIATDDGTQHTAAAGAAWTLTIPEGPGGTRAVVVADGHQLGVSQFDSWLDPVSDGNGTK</sequence>
<evidence type="ECO:0000313" key="5">
    <source>
        <dbReference type="Proteomes" id="UP001234880"/>
    </source>
</evidence>